<comment type="caution">
    <text evidence="2">The sequence shown here is derived from an EMBL/GenBank/DDBJ whole genome shotgun (WGS) entry which is preliminary data.</text>
</comment>
<dbReference type="Proteomes" id="UP000252147">
    <property type="component" value="Unassembled WGS sequence"/>
</dbReference>
<sequence length="242" mass="27090">MKRLTQLLFSIGLLLLLAACGAEASSVKQSDVNKAKIQAVYDAWSNGTKEEWIEAYHSILADDYVRWNGRYVGLGFQIDQENLTVIEAMRSPAKENFKPGDKFISVNGIEATVENVEDLPFQGAIGGEVNIVLERDGEELSMALVRAAQEQTATKEQVLANQEGWEGYDNRPSIKTFRPLIAEDNVVYAAFELSGTNGEGAEVNWWNVERFVFNENGELVGHADLSEELFLWQQNGYYLTNE</sequence>
<feature type="signal peptide" evidence="1">
    <location>
        <begin position="1"/>
        <end position="24"/>
    </location>
</feature>
<dbReference type="PROSITE" id="PS51257">
    <property type="entry name" value="PROKAR_LIPOPROTEIN"/>
    <property type="match status" value="1"/>
</dbReference>
<dbReference type="InterPro" id="IPR036034">
    <property type="entry name" value="PDZ_sf"/>
</dbReference>
<gene>
    <name evidence="2" type="ORF">DBW97_02400</name>
</gene>
<keyword evidence="1" id="KW-0732">Signal</keyword>
<dbReference type="Gene3D" id="2.30.42.10">
    <property type="match status" value="1"/>
</dbReference>
<dbReference type="EMBL" id="QOPD01000003">
    <property type="protein sequence ID" value="RCL38375.1"/>
    <property type="molecule type" value="Genomic_DNA"/>
</dbReference>
<protein>
    <recommendedName>
        <fullName evidence="4">PDZ domain-containing protein</fullName>
    </recommendedName>
</protein>
<accession>A0A368BMS0</accession>
<feature type="chain" id="PRO_5016570861" description="PDZ domain-containing protein" evidence="1">
    <location>
        <begin position="25"/>
        <end position="242"/>
    </location>
</feature>
<evidence type="ECO:0000313" key="3">
    <source>
        <dbReference type="Proteomes" id="UP000252147"/>
    </source>
</evidence>
<evidence type="ECO:0000313" key="2">
    <source>
        <dbReference type="EMBL" id="RCL38375.1"/>
    </source>
</evidence>
<proteinExistence type="predicted"/>
<reference evidence="2 3" key="1">
    <citation type="journal article" date="2018" name="Microbiome">
        <title>Fine metagenomic profile of the Mediterranean stratified and mixed water columns revealed by assembly and recruitment.</title>
        <authorList>
            <person name="Haro-Moreno J.M."/>
            <person name="Lopez-Perez M."/>
            <person name="De La Torre J.R."/>
            <person name="Picazo A."/>
            <person name="Camacho A."/>
            <person name="Rodriguez-Valera F."/>
        </authorList>
    </citation>
    <scope>NUCLEOTIDE SEQUENCE [LARGE SCALE GENOMIC DNA]</scope>
    <source>
        <strain evidence="2">MED-G83</strain>
    </source>
</reference>
<dbReference type="AlphaFoldDB" id="A0A368BMS0"/>
<evidence type="ECO:0008006" key="4">
    <source>
        <dbReference type="Google" id="ProtNLM"/>
    </source>
</evidence>
<organism evidence="2 3">
    <name type="scientific">SAR86 cluster bacterium</name>
    <dbReference type="NCBI Taxonomy" id="2030880"/>
    <lineage>
        <taxon>Bacteria</taxon>
        <taxon>Pseudomonadati</taxon>
        <taxon>Pseudomonadota</taxon>
        <taxon>Gammaproteobacteria</taxon>
        <taxon>SAR86 cluster</taxon>
    </lineage>
</organism>
<name>A0A368BMS0_9GAMM</name>
<dbReference type="SUPFAM" id="SSF50156">
    <property type="entry name" value="PDZ domain-like"/>
    <property type="match status" value="1"/>
</dbReference>
<evidence type="ECO:0000256" key="1">
    <source>
        <dbReference type="SAM" id="SignalP"/>
    </source>
</evidence>